<evidence type="ECO:0000256" key="1">
    <source>
        <dbReference type="SAM" id="Phobius"/>
    </source>
</evidence>
<dbReference type="Proteomes" id="UP000315252">
    <property type="component" value="Unassembled WGS sequence"/>
</dbReference>
<dbReference type="OrthoDB" id="8478780at2"/>
<feature type="transmembrane region" description="Helical" evidence="1">
    <location>
        <begin position="136"/>
        <end position="161"/>
    </location>
</feature>
<evidence type="ECO:0000313" key="3">
    <source>
        <dbReference type="Proteomes" id="UP000315252"/>
    </source>
</evidence>
<organism evidence="2 3">
    <name type="scientific">Denitrobaculum tricleocarpae</name>
    <dbReference type="NCBI Taxonomy" id="2591009"/>
    <lineage>
        <taxon>Bacteria</taxon>
        <taxon>Pseudomonadati</taxon>
        <taxon>Pseudomonadota</taxon>
        <taxon>Alphaproteobacteria</taxon>
        <taxon>Rhodospirillales</taxon>
        <taxon>Rhodospirillaceae</taxon>
        <taxon>Denitrobaculum</taxon>
    </lineage>
</organism>
<keyword evidence="1" id="KW-1133">Transmembrane helix</keyword>
<keyword evidence="1" id="KW-0472">Membrane</keyword>
<keyword evidence="1" id="KW-0812">Transmembrane</keyword>
<feature type="transmembrane region" description="Helical" evidence="1">
    <location>
        <begin position="51"/>
        <end position="69"/>
    </location>
</feature>
<protein>
    <recommendedName>
        <fullName evidence="4">Transmembrane protein</fullName>
    </recommendedName>
</protein>
<dbReference type="EMBL" id="VHSH01000006">
    <property type="protein sequence ID" value="TQV78419.1"/>
    <property type="molecule type" value="Genomic_DNA"/>
</dbReference>
<keyword evidence="3" id="KW-1185">Reference proteome</keyword>
<evidence type="ECO:0000313" key="2">
    <source>
        <dbReference type="EMBL" id="TQV78419.1"/>
    </source>
</evidence>
<name>A0A545TMF8_9PROT</name>
<sequence>MAVDVVNDEFEEEEFELQASDLDDLTHAELLMLYTESANSIRFAKAQQWKSVGATLLVFAGLMLVAHFAKTNIQLVKTAAFTSFLFSAAALYTLVLYQVWQNTEREKLREIAKALSNLFVKIRTIKSSREANYHRYTLLCFMAVAILLGNAILIMDLQAFYQ</sequence>
<dbReference type="AlphaFoldDB" id="A0A545TMF8"/>
<comment type="caution">
    <text evidence="2">The sequence shown here is derived from an EMBL/GenBank/DDBJ whole genome shotgun (WGS) entry which is preliminary data.</text>
</comment>
<feature type="transmembrane region" description="Helical" evidence="1">
    <location>
        <begin position="81"/>
        <end position="100"/>
    </location>
</feature>
<reference evidence="2 3" key="1">
    <citation type="submission" date="2019-06" db="EMBL/GenBank/DDBJ databases">
        <title>Whole genome sequence for Rhodospirillaceae sp. R148.</title>
        <authorList>
            <person name="Wang G."/>
        </authorList>
    </citation>
    <scope>NUCLEOTIDE SEQUENCE [LARGE SCALE GENOMIC DNA]</scope>
    <source>
        <strain evidence="2 3">R148</strain>
    </source>
</reference>
<proteinExistence type="predicted"/>
<accession>A0A545TMF8</accession>
<gene>
    <name evidence="2" type="ORF">FKG95_17800</name>
</gene>
<dbReference type="RefSeq" id="WP_142897753.1">
    <property type="nucleotide sequence ID" value="NZ_ML660057.1"/>
</dbReference>
<evidence type="ECO:0008006" key="4">
    <source>
        <dbReference type="Google" id="ProtNLM"/>
    </source>
</evidence>